<dbReference type="EMBL" id="CP159872">
    <property type="protein sequence ID" value="XCM83842.1"/>
    <property type="molecule type" value="Genomic_DNA"/>
</dbReference>
<evidence type="ECO:0000256" key="1">
    <source>
        <dbReference type="SAM" id="MobiDB-lite"/>
    </source>
</evidence>
<dbReference type="KEGG" id="kcm:ABWK59_35465"/>
<dbReference type="Gene3D" id="1.20.5.1000">
    <property type="entry name" value="arf6 gtpase in complex with a specific effector, jip4"/>
    <property type="match status" value="1"/>
</dbReference>
<feature type="region of interest" description="Disordered" evidence="1">
    <location>
        <begin position="1"/>
        <end position="33"/>
    </location>
</feature>
<accession>A0AAU8K529</accession>
<organism evidence="2">
    <name type="scientific">Kitasatospora camelliae</name>
    <dbReference type="NCBI Taxonomy" id="3156397"/>
    <lineage>
        <taxon>Bacteria</taxon>
        <taxon>Bacillati</taxon>
        <taxon>Actinomycetota</taxon>
        <taxon>Actinomycetes</taxon>
        <taxon>Kitasatosporales</taxon>
        <taxon>Streptomycetaceae</taxon>
        <taxon>Kitasatospora</taxon>
    </lineage>
</organism>
<reference evidence="2" key="1">
    <citation type="submission" date="2024-06" db="EMBL/GenBank/DDBJ databases">
        <title>The genome sequences of Kitasatospora sp. strain HUAS MG31.</title>
        <authorList>
            <person name="Mo P."/>
        </authorList>
    </citation>
    <scope>NUCLEOTIDE SEQUENCE</scope>
    <source>
        <strain evidence="2">HUAS MG31</strain>
    </source>
</reference>
<dbReference type="RefSeq" id="WP_354644781.1">
    <property type="nucleotide sequence ID" value="NZ_CP159872.1"/>
</dbReference>
<dbReference type="AlphaFoldDB" id="A0AAU8K529"/>
<protein>
    <submittedName>
        <fullName evidence="2">Uncharacterized protein</fullName>
    </submittedName>
</protein>
<sequence>MAGSGEVEKAAVASESVQSLTTENTTLKHRVRQLSREHRTLQERLEGAQSNVRFAEKRIADLEAELIERPRIWVFQSCRESTALAAAARTLALLCACERA</sequence>
<gene>
    <name evidence="2" type="ORF">ABWK59_35465</name>
</gene>
<name>A0AAU8K529_9ACTN</name>
<feature type="compositionally biased region" description="Polar residues" evidence="1">
    <location>
        <begin position="15"/>
        <end position="25"/>
    </location>
</feature>
<evidence type="ECO:0000313" key="2">
    <source>
        <dbReference type="EMBL" id="XCM83842.1"/>
    </source>
</evidence>
<proteinExistence type="predicted"/>